<comment type="caution">
    <text evidence="6">The sequence shown here is derived from an EMBL/GenBank/DDBJ whole genome shotgun (WGS) entry which is preliminary data.</text>
</comment>
<dbReference type="Pfam" id="PF07730">
    <property type="entry name" value="HisKA_3"/>
    <property type="match status" value="1"/>
</dbReference>
<dbReference type="RefSeq" id="WP_190302137.1">
    <property type="nucleotide sequence ID" value="NZ_JACOIJ010000014.1"/>
</dbReference>
<accession>A0ABR7YEG4</accession>
<dbReference type="PANTHER" id="PTHR24421">
    <property type="entry name" value="NITRATE/NITRITE SENSOR PROTEIN NARX-RELATED"/>
    <property type="match status" value="1"/>
</dbReference>
<evidence type="ECO:0000259" key="5">
    <source>
        <dbReference type="SMART" id="SM00387"/>
    </source>
</evidence>
<keyword evidence="2 6" id="KW-0418">Kinase</keyword>
<keyword evidence="1" id="KW-0808">Transferase</keyword>
<evidence type="ECO:0000256" key="2">
    <source>
        <dbReference type="ARBA" id="ARBA00022777"/>
    </source>
</evidence>
<feature type="domain" description="Histidine kinase/HSP90-like ATPase" evidence="5">
    <location>
        <begin position="166"/>
        <end position="258"/>
    </location>
</feature>
<evidence type="ECO:0000313" key="6">
    <source>
        <dbReference type="EMBL" id="MBD1429707.1"/>
    </source>
</evidence>
<dbReference type="SUPFAM" id="SSF55874">
    <property type="entry name" value="ATPase domain of HSP90 chaperone/DNA topoisomerase II/histidine kinase"/>
    <property type="match status" value="1"/>
</dbReference>
<keyword evidence="4" id="KW-0472">Membrane</keyword>
<dbReference type="EMBL" id="JACOIJ010000014">
    <property type="protein sequence ID" value="MBD1429707.1"/>
    <property type="molecule type" value="Genomic_DNA"/>
</dbReference>
<evidence type="ECO:0000256" key="4">
    <source>
        <dbReference type="SAM" id="Phobius"/>
    </source>
</evidence>
<evidence type="ECO:0000313" key="7">
    <source>
        <dbReference type="Proteomes" id="UP000651271"/>
    </source>
</evidence>
<dbReference type="InterPro" id="IPR050482">
    <property type="entry name" value="Sensor_HK_TwoCompSys"/>
</dbReference>
<dbReference type="GO" id="GO:0016301">
    <property type="term" value="F:kinase activity"/>
    <property type="evidence" value="ECO:0007669"/>
    <property type="project" value="UniProtKB-KW"/>
</dbReference>
<dbReference type="Gene3D" id="3.30.565.10">
    <property type="entry name" value="Histidine kinase-like ATPase, C-terminal domain"/>
    <property type="match status" value="1"/>
</dbReference>
<keyword evidence="4" id="KW-0812">Transmembrane</keyword>
<dbReference type="InterPro" id="IPR003594">
    <property type="entry name" value="HATPase_dom"/>
</dbReference>
<evidence type="ECO:0000256" key="1">
    <source>
        <dbReference type="ARBA" id="ARBA00022679"/>
    </source>
</evidence>
<sequence length="264" mass="30547">MENIEENNLVIVSTATLLLVIFIMLFLYLIFLKKKTTLMLEQKEKDIWFEKELANTQVEIKEQTLNYIGQELHDDLGQKLSVVRLKHNQLLNKIEDAHHTELIELNELLGECIQDIRNLSKNLITEQIVHFGLIESIEHQVLRIEKLRLLHIDFSFNNHDVDIPAKHSLILFRIIQESLNNILKHSKAKEVKITITEDPNTLNIEINDNGKGFQIDHAQDGSGLKNMELRAKLLGASFKVISIPHTGTTTKIVYKKNISWNTYQ</sequence>
<reference evidence="6 7" key="1">
    <citation type="submission" date="2020-08" db="EMBL/GenBank/DDBJ databases">
        <title>Sphingobacterium sp. DN04309 isolated from aquaculture water.</title>
        <authorList>
            <person name="Zhang M."/>
        </authorList>
    </citation>
    <scope>NUCLEOTIDE SEQUENCE [LARGE SCALE GENOMIC DNA]</scope>
    <source>
        <strain evidence="6 7">DN04309</strain>
    </source>
</reference>
<dbReference type="Proteomes" id="UP000651271">
    <property type="component" value="Unassembled WGS sequence"/>
</dbReference>
<name>A0ABR7YEG4_9SPHI</name>
<dbReference type="InterPro" id="IPR036890">
    <property type="entry name" value="HATPase_C_sf"/>
</dbReference>
<keyword evidence="3" id="KW-0902">Two-component regulatory system</keyword>
<dbReference type="SMART" id="SM00387">
    <property type="entry name" value="HATPase_c"/>
    <property type="match status" value="1"/>
</dbReference>
<organism evidence="6 7">
    <name type="scientific">Sphingobacterium litopenaei</name>
    <dbReference type="NCBI Taxonomy" id="2763500"/>
    <lineage>
        <taxon>Bacteria</taxon>
        <taxon>Pseudomonadati</taxon>
        <taxon>Bacteroidota</taxon>
        <taxon>Sphingobacteriia</taxon>
        <taxon>Sphingobacteriales</taxon>
        <taxon>Sphingobacteriaceae</taxon>
        <taxon>Sphingobacterium</taxon>
    </lineage>
</organism>
<protein>
    <submittedName>
        <fullName evidence="6">Sensor histidine kinase</fullName>
    </submittedName>
</protein>
<dbReference type="CDD" id="cd16917">
    <property type="entry name" value="HATPase_UhpB-NarQ-NarX-like"/>
    <property type="match status" value="1"/>
</dbReference>
<feature type="transmembrane region" description="Helical" evidence="4">
    <location>
        <begin position="12"/>
        <end position="32"/>
    </location>
</feature>
<keyword evidence="4" id="KW-1133">Transmembrane helix</keyword>
<gene>
    <name evidence="6" type="ORF">H8B04_09005</name>
</gene>
<dbReference type="Pfam" id="PF02518">
    <property type="entry name" value="HATPase_c"/>
    <property type="match status" value="1"/>
</dbReference>
<proteinExistence type="predicted"/>
<keyword evidence="7" id="KW-1185">Reference proteome</keyword>
<evidence type="ECO:0000256" key="3">
    <source>
        <dbReference type="ARBA" id="ARBA00023012"/>
    </source>
</evidence>
<dbReference type="InterPro" id="IPR011712">
    <property type="entry name" value="Sig_transdc_His_kin_sub3_dim/P"/>
</dbReference>